<gene>
    <name evidence="1" type="ORF">Zm00014a_023765</name>
</gene>
<name>A0A3L6DBN5_MAIZE</name>
<organism evidence="1 2">
    <name type="scientific">Zea mays</name>
    <name type="common">Maize</name>
    <dbReference type="NCBI Taxonomy" id="4577"/>
    <lineage>
        <taxon>Eukaryota</taxon>
        <taxon>Viridiplantae</taxon>
        <taxon>Streptophyta</taxon>
        <taxon>Embryophyta</taxon>
        <taxon>Tracheophyta</taxon>
        <taxon>Spermatophyta</taxon>
        <taxon>Magnoliopsida</taxon>
        <taxon>Liliopsida</taxon>
        <taxon>Poales</taxon>
        <taxon>Poaceae</taxon>
        <taxon>PACMAD clade</taxon>
        <taxon>Panicoideae</taxon>
        <taxon>Andropogonodae</taxon>
        <taxon>Andropogoneae</taxon>
        <taxon>Tripsacinae</taxon>
        <taxon>Zea</taxon>
    </lineage>
</organism>
<protein>
    <submittedName>
        <fullName evidence="1">Uncharacterized protein</fullName>
    </submittedName>
</protein>
<evidence type="ECO:0000313" key="1">
    <source>
        <dbReference type="EMBL" id="PWZ05975.1"/>
    </source>
</evidence>
<dbReference type="EMBL" id="NCVQ01000010">
    <property type="protein sequence ID" value="PWZ05975.1"/>
    <property type="molecule type" value="Genomic_DNA"/>
</dbReference>
<feature type="non-terminal residue" evidence="1">
    <location>
        <position position="1"/>
    </location>
</feature>
<proteinExistence type="predicted"/>
<sequence length="16" mass="1484">GAKGPLVGGLSSTPRS</sequence>
<reference evidence="1 2" key="1">
    <citation type="journal article" date="2018" name="Nat. Genet.">
        <title>Extensive intraspecific gene order and gene structural variations between Mo17 and other maize genomes.</title>
        <authorList>
            <person name="Sun S."/>
            <person name="Zhou Y."/>
            <person name="Chen J."/>
            <person name="Shi J."/>
            <person name="Zhao H."/>
            <person name="Zhao H."/>
            <person name="Song W."/>
            <person name="Zhang M."/>
            <person name="Cui Y."/>
            <person name="Dong X."/>
            <person name="Liu H."/>
            <person name="Ma X."/>
            <person name="Jiao Y."/>
            <person name="Wang B."/>
            <person name="Wei X."/>
            <person name="Stein J.C."/>
            <person name="Glaubitz J.C."/>
            <person name="Lu F."/>
            <person name="Yu G."/>
            <person name="Liang C."/>
            <person name="Fengler K."/>
            <person name="Li B."/>
            <person name="Rafalski A."/>
            <person name="Schnable P.S."/>
            <person name="Ware D.H."/>
            <person name="Buckler E.S."/>
            <person name="Lai J."/>
        </authorList>
    </citation>
    <scope>NUCLEOTIDE SEQUENCE [LARGE SCALE GENOMIC DNA]</scope>
    <source>
        <strain evidence="2">cv. Missouri 17</strain>
        <tissue evidence="1">Seedling</tissue>
    </source>
</reference>
<evidence type="ECO:0000313" key="2">
    <source>
        <dbReference type="Proteomes" id="UP000251960"/>
    </source>
</evidence>
<dbReference type="Proteomes" id="UP000251960">
    <property type="component" value="Chromosome 9"/>
</dbReference>
<comment type="caution">
    <text evidence="1">The sequence shown here is derived from an EMBL/GenBank/DDBJ whole genome shotgun (WGS) entry which is preliminary data.</text>
</comment>
<accession>A0A3L6DBN5</accession>
<dbReference type="AlphaFoldDB" id="A0A3L6DBN5"/>